<keyword evidence="3" id="KW-1185">Reference proteome</keyword>
<dbReference type="AlphaFoldDB" id="A0A8J2MJD7"/>
<protein>
    <submittedName>
        <fullName evidence="2">Uncharacterized protein</fullName>
    </submittedName>
</protein>
<gene>
    <name evidence="2" type="ORF">HICCMSTLAB_LOCUS4463</name>
</gene>
<sequence length="108" mass="12525">MIKKKAVNSELWGHRPNDLWTLAFLREGELPQSTTTIHSTNTTMLHPIPFQHRRRQVPTSRIFPLFHSLCLSHFNRIHRANTADGAGLLHPRRRSSLSARQKKSREVV</sequence>
<dbReference type="Proteomes" id="UP000786811">
    <property type="component" value="Unassembled WGS sequence"/>
</dbReference>
<feature type="compositionally biased region" description="Basic residues" evidence="1">
    <location>
        <begin position="90"/>
        <end position="108"/>
    </location>
</feature>
<comment type="caution">
    <text evidence="2">The sequence shown here is derived from an EMBL/GenBank/DDBJ whole genome shotgun (WGS) entry which is preliminary data.</text>
</comment>
<evidence type="ECO:0000313" key="3">
    <source>
        <dbReference type="Proteomes" id="UP000786811"/>
    </source>
</evidence>
<dbReference type="EMBL" id="CAJNRD030001119">
    <property type="protein sequence ID" value="CAG5087255.1"/>
    <property type="molecule type" value="Genomic_DNA"/>
</dbReference>
<name>A0A8J2MJD7_COTCN</name>
<reference evidence="2" key="1">
    <citation type="submission" date="2021-04" db="EMBL/GenBank/DDBJ databases">
        <authorList>
            <person name="Chebbi M.A.C M."/>
        </authorList>
    </citation>
    <scope>NUCLEOTIDE SEQUENCE</scope>
</reference>
<proteinExistence type="predicted"/>
<evidence type="ECO:0000256" key="1">
    <source>
        <dbReference type="SAM" id="MobiDB-lite"/>
    </source>
</evidence>
<feature type="region of interest" description="Disordered" evidence="1">
    <location>
        <begin position="83"/>
        <end position="108"/>
    </location>
</feature>
<evidence type="ECO:0000313" key="2">
    <source>
        <dbReference type="EMBL" id="CAG5087255.1"/>
    </source>
</evidence>
<accession>A0A8J2MJD7</accession>
<organism evidence="2 3">
    <name type="scientific">Cotesia congregata</name>
    <name type="common">Parasitoid wasp</name>
    <name type="synonym">Apanteles congregatus</name>
    <dbReference type="NCBI Taxonomy" id="51543"/>
    <lineage>
        <taxon>Eukaryota</taxon>
        <taxon>Metazoa</taxon>
        <taxon>Ecdysozoa</taxon>
        <taxon>Arthropoda</taxon>
        <taxon>Hexapoda</taxon>
        <taxon>Insecta</taxon>
        <taxon>Pterygota</taxon>
        <taxon>Neoptera</taxon>
        <taxon>Endopterygota</taxon>
        <taxon>Hymenoptera</taxon>
        <taxon>Apocrita</taxon>
        <taxon>Ichneumonoidea</taxon>
        <taxon>Braconidae</taxon>
        <taxon>Microgastrinae</taxon>
        <taxon>Cotesia</taxon>
    </lineage>
</organism>